<evidence type="ECO:0000313" key="6">
    <source>
        <dbReference type="Proteomes" id="UP000317557"/>
    </source>
</evidence>
<reference evidence="5 6" key="1">
    <citation type="submission" date="2017-05" db="EMBL/GenBank/DDBJ databases">
        <authorList>
            <person name="Varghese N."/>
            <person name="Submissions S."/>
        </authorList>
    </citation>
    <scope>NUCLEOTIDE SEQUENCE [LARGE SCALE GENOMIC DNA]</scope>
    <source>
        <strain evidence="5 6">DSM 21985</strain>
    </source>
</reference>
<dbReference type="InterPro" id="IPR013216">
    <property type="entry name" value="Methyltransf_11"/>
</dbReference>
<keyword evidence="1 5" id="KW-0489">Methyltransferase</keyword>
<sequence>MSYDLKATSYEEKWEQYLEVTHNRLLSWYEGSKGDRVLDISAGTGLLAHQLIREGAEFESLVLNDVSGKMLDIAKQRLSSEQKVSFTQSSAQELVHPSGEFDTVICLNAFHHYKEQNKVIDEIGRVLKPGGSVYFLDWNRTGWFRIVNWIIKKWVRDPIHTRSLQETSALLQNQGFKVDKSEEWQYRYWKLFTIKAEKVS</sequence>
<dbReference type="EMBL" id="FXTP01000008">
    <property type="protein sequence ID" value="SMO71360.1"/>
    <property type="molecule type" value="Genomic_DNA"/>
</dbReference>
<feature type="domain" description="Methyltransferase type 11" evidence="4">
    <location>
        <begin position="38"/>
        <end position="135"/>
    </location>
</feature>
<evidence type="ECO:0000256" key="1">
    <source>
        <dbReference type="ARBA" id="ARBA00022603"/>
    </source>
</evidence>
<evidence type="ECO:0000259" key="4">
    <source>
        <dbReference type="Pfam" id="PF08241"/>
    </source>
</evidence>
<keyword evidence="6" id="KW-1185">Reference proteome</keyword>
<organism evidence="5 6">
    <name type="scientific">Gracilimonas mengyeensis</name>
    <dbReference type="NCBI Taxonomy" id="1302730"/>
    <lineage>
        <taxon>Bacteria</taxon>
        <taxon>Pseudomonadati</taxon>
        <taxon>Balneolota</taxon>
        <taxon>Balneolia</taxon>
        <taxon>Balneolales</taxon>
        <taxon>Balneolaceae</taxon>
        <taxon>Gracilimonas</taxon>
    </lineage>
</organism>
<dbReference type="RefSeq" id="WP_142454644.1">
    <property type="nucleotide sequence ID" value="NZ_FXTP01000008.1"/>
</dbReference>
<dbReference type="Pfam" id="PF08241">
    <property type="entry name" value="Methyltransf_11"/>
    <property type="match status" value="1"/>
</dbReference>
<dbReference type="InterPro" id="IPR029063">
    <property type="entry name" value="SAM-dependent_MTases_sf"/>
</dbReference>
<evidence type="ECO:0000256" key="3">
    <source>
        <dbReference type="ARBA" id="ARBA00022691"/>
    </source>
</evidence>
<dbReference type="Gene3D" id="3.40.50.150">
    <property type="entry name" value="Vaccinia Virus protein VP39"/>
    <property type="match status" value="1"/>
</dbReference>
<dbReference type="SUPFAM" id="SSF53335">
    <property type="entry name" value="S-adenosyl-L-methionine-dependent methyltransferases"/>
    <property type="match status" value="1"/>
</dbReference>
<protein>
    <submittedName>
        <fullName evidence="5">Methyltransferase domain-containing protein</fullName>
    </submittedName>
</protein>
<keyword evidence="2 5" id="KW-0808">Transferase</keyword>
<dbReference type="OrthoDB" id="1524727at2"/>
<evidence type="ECO:0000313" key="5">
    <source>
        <dbReference type="EMBL" id="SMO71360.1"/>
    </source>
</evidence>
<dbReference type="PANTHER" id="PTHR43464">
    <property type="entry name" value="METHYLTRANSFERASE"/>
    <property type="match status" value="1"/>
</dbReference>
<dbReference type="GO" id="GO:0008168">
    <property type="term" value="F:methyltransferase activity"/>
    <property type="evidence" value="ECO:0007669"/>
    <property type="project" value="UniProtKB-KW"/>
</dbReference>
<keyword evidence="3" id="KW-0949">S-adenosyl-L-methionine</keyword>
<dbReference type="CDD" id="cd02440">
    <property type="entry name" value="AdoMet_MTases"/>
    <property type="match status" value="1"/>
</dbReference>
<proteinExistence type="predicted"/>
<dbReference type="GO" id="GO:0032259">
    <property type="term" value="P:methylation"/>
    <property type="evidence" value="ECO:0007669"/>
    <property type="project" value="UniProtKB-KW"/>
</dbReference>
<evidence type="ECO:0000256" key="2">
    <source>
        <dbReference type="ARBA" id="ARBA00022679"/>
    </source>
</evidence>
<dbReference type="AlphaFoldDB" id="A0A521DKA5"/>
<accession>A0A521DKA5</accession>
<name>A0A521DKA5_9BACT</name>
<gene>
    <name evidence="5" type="ORF">SAMN06265219_108190</name>
</gene>
<dbReference type="PANTHER" id="PTHR43464:SF19">
    <property type="entry name" value="UBIQUINONE BIOSYNTHESIS O-METHYLTRANSFERASE, MITOCHONDRIAL"/>
    <property type="match status" value="1"/>
</dbReference>
<dbReference type="Proteomes" id="UP000317557">
    <property type="component" value="Unassembled WGS sequence"/>
</dbReference>